<feature type="domain" description="Reverse transcriptase zinc-binding" evidence="1">
    <location>
        <begin position="10"/>
        <end position="105"/>
    </location>
</feature>
<name>A0A2Z6P1D9_TRISU</name>
<proteinExistence type="predicted"/>
<evidence type="ECO:0000259" key="1">
    <source>
        <dbReference type="Pfam" id="PF13966"/>
    </source>
</evidence>
<accession>A0A2Z6P1D9</accession>
<dbReference type="Proteomes" id="UP000242715">
    <property type="component" value="Unassembled WGS sequence"/>
</dbReference>
<dbReference type="InterPro" id="IPR026960">
    <property type="entry name" value="RVT-Znf"/>
</dbReference>
<dbReference type="AlphaFoldDB" id="A0A2Z6P1D9"/>
<evidence type="ECO:0000313" key="2">
    <source>
        <dbReference type="EMBL" id="GAU42980.1"/>
    </source>
</evidence>
<dbReference type="Pfam" id="PF13966">
    <property type="entry name" value="zf-RVT"/>
    <property type="match status" value="1"/>
</dbReference>
<reference evidence="3" key="1">
    <citation type="journal article" date="2017" name="Front. Plant Sci.">
        <title>Climate Clever Clovers: New Paradigm to Reduce the Environmental Footprint of Ruminants by Breeding Low Methanogenic Forages Utilizing Haplotype Variation.</title>
        <authorList>
            <person name="Kaur P."/>
            <person name="Appels R."/>
            <person name="Bayer P.E."/>
            <person name="Keeble-Gagnere G."/>
            <person name="Wang J."/>
            <person name="Hirakawa H."/>
            <person name="Shirasawa K."/>
            <person name="Vercoe P."/>
            <person name="Stefanova K."/>
            <person name="Durmic Z."/>
            <person name="Nichols P."/>
            <person name="Revell C."/>
            <person name="Isobe S.N."/>
            <person name="Edwards D."/>
            <person name="Erskine W."/>
        </authorList>
    </citation>
    <scope>NUCLEOTIDE SEQUENCE [LARGE SCALE GENOMIC DNA]</scope>
    <source>
        <strain evidence="3">cv. Daliak</strain>
    </source>
</reference>
<keyword evidence="3" id="KW-1185">Reference proteome</keyword>
<gene>
    <name evidence="2" type="ORF">TSUD_188530</name>
</gene>
<dbReference type="EMBL" id="DF973950">
    <property type="protein sequence ID" value="GAU42980.1"/>
    <property type="molecule type" value="Genomic_DNA"/>
</dbReference>
<evidence type="ECO:0000313" key="3">
    <source>
        <dbReference type="Proteomes" id="UP000242715"/>
    </source>
</evidence>
<organism evidence="2 3">
    <name type="scientific">Trifolium subterraneum</name>
    <name type="common">Subterranean clover</name>
    <dbReference type="NCBI Taxonomy" id="3900"/>
    <lineage>
        <taxon>Eukaryota</taxon>
        <taxon>Viridiplantae</taxon>
        <taxon>Streptophyta</taxon>
        <taxon>Embryophyta</taxon>
        <taxon>Tracheophyta</taxon>
        <taxon>Spermatophyta</taxon>
        <taxon>Magnoliopsida</taxon>
        <taxon>eudicotyledons</taxon>
        <taxon>Gunneridae</taxon>
        <taxon>Pentapetalae</taxon>
        <taxon>rosids</taxon>
        <taxon>fabids</taxon>
        <taxon>Fabales</taxon>
        <taxon>Fabaceae</taxon>
        <taxon>Papilionoideae</taxon>
        <taxon>50 kb inversion clade</taxon>
        <taxon>NPAAA clade</taxon>
        <taxon>Hologalegina</taxon>
        <taxon>IRL clade</taxon>
        <taxon>Trifolieae</taxon>
        <taxon>Trifolium</taxon>
    </lineage>
</organism>
<protein>
    <recommendedName>
        <fullName evidence="1">Reverse transcriptase zinc-binding domain-containing protein</fullName>
    </recommendedName>
</protein>
<sequence>MWPHNKDGLYSVKSGYNILLHWKTTNAPSSAHSDPYNKVWKKLWCLPTIPRHIVLLWRILQRAIPVRSELNKRGIHCHILCPRCLHNEETINHAFMECNHAAKIWFGSKLRTRFEGYQRDFTDWLAHIITHLNEEDISYVASIVYGIWYARNPQINCDANLAKEGCWGLGAAFRDSEGALVAEATWEMAGYGDPILAEARATYQAIQMVVDCCFHEIVI</sequence>
<dbReference type="OrthoDB" id="1348681at2759"/>